<feature type="region of interest" description="Disordered" evidence="1">
    <location>
        <begin position="375"/>
        <end position="418"/>
    </location>
</feature>
<feature type="region of interest" description="Disordered" evidence="1">
    <location>
        <begin position="145"/>
        <end position="177"/>
    </location>
</feature>
<proteinExistence type="predicted"/>
<evidence type="ECO:0000313" key="2">
    <source>
        <dbReference type="EMBL" id="KIM33934.1"/>
    </source>
</evidence>
<dbReference type="AlphaFoldDB" id="A0A0C3BPA2"/>
<dbReference type="Proteomes" id="UP000054097">
    <property type="component" value="Unassembled WGS sequence"/>
</dbReference>
<feature type="compositionally biased region" description="Low complexity" evidence="1">
    <location>
        <begin position="157"/>
        <end position="175"/>
    </location>
</feature>
<protein>
    <submittedName>
        <fullName evidence="2">Uncharacterized protein</fullName>
    </submittedName>
</protein>
<organism evidence="2 3">
    <name type="scientific">Serendipita vermifera MAFF 305830</name>
    <dbReference type="NCBI Taxonomy" id="933852"/>
    <lineage>
        <taxon>Eukaryota</taxon>
        <taxon>Fungi</taxon>
        <taxon>Dikarya</taxon>
        <taxon>Basidiomycota</taxon>
        <taxon>Agaricomycotina</taxon>
        <taxon>Agaricomycetes</taxon>
        <taxon>Sebacinales</taxon>
        <taxon>Serendipitaceae</taxon>
        <taxon>Serendipita</taxon>
    </lineage>
</organism>
<feature type="compositionally biased region" description="Polar residues" evidence="1">
    <location>
        <begin position="336"/>
        <end position="352"/>
    </location>
</feature>
<feature type="region of interest" description="Disordered" evidence="1">
    <location>
        <begin position="1"/>
        <end position="41"/>
    </location>
</feature>
<feature type="region of interest" description="Disordered" evidence="1">
    <location>
        <begin position="274"/>
        <end position="356"/>
    </location>
</feature>
<feature type="compositionally biased region" description="Polar residues" evidence="1">
    <location>
        <begin position="11"/>
        <end position="21"/>
    </location>
</feature>
<dbReference type="HOGENOM" id="CLU_711975_0_0_1"/>
<reference evidence="3" key="2">
    <citation type="submission" date="2015-01" db="EMBL/GenBank/DDBJ databases">
        <title>Evolutionary Origins and Diversification of the Mycorrhizal Mutualists.</title>
        <authorList>
            <consortium name="DOE Joint Genome Institute"/>
            <consortium name="Mycorrhizal Genomics Consortium"/>
            <person name="Kohler A."/>
            <person name="Kuo A."/>
            <person name="Nagy L.G."/>
            <person name="Floudas D."/>
            <person name="Copeland A."/>
            <person name="Barry K.W."/>
            <person name="Cichocki N."/>
            <person name="Veneault-Fourrey C."/>
            <person name="LaButti K."/>
            <person name="Lindquist E.A."/>
            <person name="Lipzen A."/>
            <person name="Lundell T."/>
            <person name="Morin E."/>
            <person name="Murat C."/>
            <person name="Riley R."/>
            <person name="Ohm R."/>
            <person name="Sun H."/>
            <person name="Tunlid A."/>
            <person name="Henrissat B."/>
            <person name="Grigoriev I.V."/>
            <person name="Hibbett D.S."/>
            <person name="Martin F."/>
        </authorList>
    </citation>
    <scope>NUCLEOTIDE SEQUENCE [LARGE SCALE GENOMIC DNA]</scope>
    <source>
        <strain evidence="3">MAFF 305830</strain>
    </source>
</reference>
<sequence length="418" mass="44412">MWLTARPFPVSLTSPAPSGYNSPAHIEPESSHSRPSTPKRVMQSLMGGRISPFRVNSAGVTAVSGFLSRSSSGSCRSSSKESRKKRHSQALDTASSPILTVDTATKAKPAGMTSPFPPLSSPMFAQFESKDETLGSPMIIIQSLSSSDPHTHSAGVTSPAGGISSGTSTTSTLSVETEDEDLISTRSASPFEDMTSSQLTATTSMSMTETIVEDLPEGLRLMRVAQRHGIKVVDFAFEGPKRDGQVEEWAWEGGAACKGFGIGFGGGAYNGALKKYRPPPKERDDDDDDAMIIDSPPPQDTRPQNIFGSGSKPAHRPPPIFSGAKASSVERPFNSPGLNGPQSRSPPQSIGVSGSDFMRYLEERRANEVAAVAASIPQPHFHSALTSTDVGSIKRDRSFGSSEPSPDGRSPYKRRVLG</sequence>
<evidence type="ECO:0000313" key="3">
    <source>
        <dbReference type="Proteomes" id="UP000054097"/>
    </source>
</evidence>
<feature type="compositionally biased region" description="Low complexity" evidence="1">
    <location>
        <begin position="68"/>
        <end position="77"/>
    </location>
</feature>
<accession>A0A0C3BPA2</accession>
<evidence type="ECO:0000256" key="1">
    <source>
        <dbReference type="SAM" id="MobiDB-lite"/>
    </source>
</evidence>
<dbReference type="OrthoDB" id="3268771at2759"/>
<gene>
    <name evidence="2" type="ORF">M408DRAFT_325497</name>
</gene>
<name>A0A0C3BPA2_SERVB</name>
<reference evidence="2 3" key="1">
    <citation type="submission" date="2014-04" db="EMBL/GenBank/DDBJ databases">
        <authorList>
            <consortium name="DOE Joint Genome Institute"/>
            <person name="Kuo A."/>
            <person name="Zuccaro A."/>
            <person name="Kohler A."/>
            <person name="Nagy L.G."/>
            <person name="Floudas D."/>
            <person name="Copeland A."/>
            <person name="Barry K.W."/>
            <person name="Cichocki N."/>
            <person name="Veneault-Fourrey C."/>
            <person name="LaButti K."/>
            <person name="Lindquist E.A."/>
            <person name="Lipzen A."/>
            <person name="Lundell T."/>
            <person name="Morin E."/>
            <person name="Murat C."/>
            <person name="Sun H."/>
            <person name="Tunlid A."/>
            <person name="Henrissat B."/>
            <person name="Grigoriev I.V."/>
            <person name="Hibbett D.S."/>
            <person name="Martin F."/>
            <person name="Nordberg H.P."/>
            <person name="Cantor M.N."/>
            <person name="Hua S.X."/>
        </authorList>
    </citation>
    <scope>NUCLEOTIDE SEQUENCE [LARGE SCALE GENOMIC DNA]</scope>
    <source>
        <strain evidence="2 3">MAFF 305830</strain>
    </source>
</reference>
<keyword evidence="3" id="KW-1185">Reference proteome</keyword>
<feature type="region of interest" description="Disordered" evidence="1">
    <location>
        <begin position="67"/>
        <end position="96"/>
    </location>
</feature>
<dbReference type="EMBL" id="KN824277">
    <property type="protein sequence ID" value="KIM33934.1"/>
    <property type="molecule type" value="Genomic_DNA"/>
</dbReference>